<dbReference type="KEGG" id="mph:MLP_48410"/>
<gene>
    <name evidence="1" type="ordered locus">MLP_48410</name>
</gene>
<dbReference type="RefSeq" id="WP_013865679.1">
    <property type="nucleotide sequence ID" value="NC_015635.1"/>
</dbReference>
<proteinExistence type="predicted"/>
<keyword evidence="2" id="KW-1185">Reference proteome</keyword>
<sequence>MEEAEMVARKRRSGRALASSAVPSGRRNVGVIAQSDAAAFLPVIEIVGPAAFAAGIKGGAPSKDAVRDAARVLRAQRELNQLAERRLIYQAGRAKTSQSAIAALLGTSQPTVSRIVRQIEQDPSLLAPSPNELIYRRAVGQIDTATMMKGLVSYEYRSGQYDPSGGDAYLRGDWRQIENGLAGGLITDEEYEEIAREAPSAKSASADH</sequence>
<dbReference type="Proteomes" id="UP000007947">
    <property type="component" value="Chromosome"/>
</dbReference>
<dbReference type="OrthoDB" id="4947294at2"/>
<accession>F5XFB7</accession>
<dbReference type="EMBL" id="AP012204">
    <property type="protein sequence ID" value="BAK37855.1"/>
    <property type="molecule type" value="Genomic_DNA"/>
</dbReference>
<dbReference type="eggNOG" id="ENOG5033HGH">
    <property type="taxonomic scope" value="Bacteria"/>
</dbReference>
<dbReference type="Gene3D" id="1.10.10.10">
    <property type="entry name" value="Winged helix-like DNA-binding domain superfamily/Winged helix DNA-binding domain"/>
    <property type="match status" value="1"/>
</dbReference>
<reference evidence="1 2" key="1">
    <citation type="submission" date="2011-05" db="EMBL/GenBank/DDBJ databases">
        <title>Whole genome sequence of Microlunatus phosphovorus NM-1.</title>
        <authorList>
            <person name="Hosoyama A."/>
            <person name="Sasaki K."/>
            <person name="Harada T."/>
            <person name="Igarashi R."/>
            <person name="Kawakoshi A."/>
            <person name="Sasagawa M."/>
            <person name="Fukada J."/>
            <person name="Nakamura S."/>
            <person name="Katano Y."/>
            <person name="Hanada S."/>
            <person name="Kamagata Y."/>
            <person name="Nakamura N."/>
            <person name="Yamazaki S."/>
            <person name="Fujita N."/>
        </authorList>
    </citation>
    <scope>NUCLEOTIDE SEQUENCE [LARGE SCALE GENOMIC DNA]</scope>
    <source>
        <strain evidence="2">ATCC 700054 / DSM 10555 / JCM 9379 / NBRC 101784 / NCIMB 13414 / VKM Ac-1990 / NM-1</strain>
    </source>
</reference>
<evidence type="ECO:0000313" key="1">
    <source>
        <dbReference type="EMBL" id="BAK37855.1"/>
    </source>
</evidence>
<dbReference type="STRING" id="1032480.MLP_48410"/>
<dbReference type="AlphaFoldDB" id="F5XFB7"/>
<name>F5XFB7_MICPN</name>
<organism evidence="1 2">
    <name type="scientific">Microlunatus phosphovorus (strain ATCC 700054 / DSM 10555 / JCM 9379 / NBRC 101784 / NCIMB 13414 / VKM Ac-1990 / NM-1)</name>
    <dbReference type="NCBI Taxonomy" id="1032480"/>
    <lineage>
        <taxon>Bacteria</taxon>
        <taxon>Bacillati</taxon>
        <taxon>Actinomycetota</taxon>
        <taxon>Actinomycetes</taxon>
        <taxon>Propionibacteriales</taxon>
        <taxon>Propionibacteriaceae</taxon>
        <taxon>Microlunatus</taxon>
    </lineage>
</organism>
<protein>
    <submittedName>
        <fullName evidence="1">Uncharacterized protein</fullName>
    </submittedName>
</protein>
<evidence type="ECO:0000313" key="2">
    <source>
        <dbReference type="Proteomes" id="UP000007947"/>
    </source>
</evidence>
<dbReference type="InterPro" id="IPR036388">
    <property type="entry name" value="WH-like_DNA-bd_sf"/>
</dbReference>
<dbReference type="HOGENOM" id="CLU_1319710_0_0_11"/>